<name>A0A8S3BLK1_9BILA</name>
<evidence type="ECO:0000313" key="1">
    <source>
        <dbReference type="EMBL" id="CAF4793799.1"/>
    </source>
</evidence>
<feature type="non-terminal residue" evidence="2">
    <location>
        <position position="80"/>
    </location>
</feature>
<evidence type="ECO:0000313" key="2">
    <source>
        <dbReference type="EMBL" id="CAF4838819.1"/>
    </source>
</evidence>
<evidence type="ECO:0000313" key="4">
    <source>
        <dbReference type="Proteomes" id="UP000676336"/>
    </source>
</evidence>
<dbReference type="Proteomes" id="UP000676336">
    <property type="component" value="Unassembled WGS sequence"/>
</dbReference>
<organism evidence="2 4">
    <name type="scientific">Rotaria magnacalcarata</name>
    <dbReference type="NCBI Taxonomy" id="392030"/>
    <lineage>
        <taxon>Eukaryota</taxon>
        <taxon>Metazoa</taxon>
        <taxon>Spiralia</taxon>
        <taxon>Gnathifera</taxon>
        <taxon>Rotifera</taxon>
        <taxon>Eurotatoria</taxon>
        <taxon>Bdelloidea</taxon>
        <taxon>Philodinida</taxon>
        <taxon>Philodinidae</taxon>
        <taxon>Rotaria</taxon>
    </lineage>
</organism>
<dbReference type="EMBL" id="CAJOBH010138567">
    <property type="protein sequence ID" value="CAF4793799.1"/>
    <property type="molecule type" value="Genomic_DNA"/>
</dbReference>
<gene>
    <name evidence="1" type="ORF">BYL167_LOCUS47838</name>
    <name evidence="3" type="ORF">GIL414_LOCUS51991</name>
    <name evidence="2" type="ORF">SMN809_LOCUS48837</name>
</gene>
<comment type="caution">
    <text evidence="2">The sequence shown here is derived from an EMBL/GenBank/DDBJ whole genome shotgun (WGS) entry which is preliminary data.</text>
</comment>
<proteinExistence type="predicted"/>
<dbReference type="EMBL" id="CAJOBI010157773">
    <property type="protein sequence ID" value="CAF4838819.1"/>
    <property type="molecule type" value="Genomic_DNA"/>
</dbReference>
<sequence length="80" mass="9602">VLLPCLQFLESYNSPSEIVVDYWRRYHTIRVSFSQKEIGFVSTADRADRTRCREDYRYLKKLIYPLEQKKVHFDLNVGAE</sequence>
<accession>A0A8S3BLK1</accession>
<dbReference type="Proteomes" id="UP000681720">
    <property type="component" value="Unassembled WGS sequence"/>
</dbReference>
<evidence type="ECO:0000313" key="3">
    <source>
        <dbReference type="EMBL" id="CAF4904139.1"/>
    </source>
</evidence>
<dbReference type="EMBL" id="CAJOBJ010176992">
    <property type="protein sequence ID" value="CAF4904139.1"/>
    <property type="molecule type" value="Genomic_DNA"/>
</dbReference>
<dbReference type="Proteomes" id="UP000681967">
    <property type="component" value="Unassembled WGS sequence"/>
</dbReference>
<reference evidence="2" key="1">
    <citation type="submission" date="2021-02" db="EMBL/GenBank/DDBJ databases">
        <authorList>
            <person name="Nowell W R."/>
        </authorList>
    </citation>
    <scope>NUCLEOTIDE SEQUENCE</scope>
</reference>
<protein>
    <submittedName>
        <fullName evidence="2">Uncharacterized protein</fullName>
    </submittedName>
</protein>
<dbReference type="AlphaFoldDB" id="A0A8S3BLK1"/>
<feature type="non-terminal residue" evidence="2">
    <location>
        <position position="1"/>
    </location>
</feature>